<dbReference type="SUPFAM" id="SSF51735">
    <property type="entry name" value="NAD(P)-binding Rossmann-fold domains"/>
    <property type="match status" value="1"/>
</dbReference>
<gene>
    <name evidence="4" type="ORF">K505DRAFT_417255</name>
</gene>
<dbReference type="OrthoDB" id="191139at2759"/>
<dbReference type="AlphaFoldDB" id="A0A6A6XD73"/>
<dbReference type="PANTHER" id="PTHR24320">
    <property type="entry name" value="RETINOL DEHYDROGENASE"/>
    <property type="match status" value="1"/>
</dbReference>
<dbReference type="PRINTS" id="PR00081">
    <property type="entry name" value="GDHRDH"/>
</dbReference>
<protein>
    <submittedName>
        <fullName evidence="4">Putative carbonyl reductase</fullName>
    </submittedName>
</protein>
<comment type="similarity">
    <text evidence="1">Belongs to the short-chain dehydrogenases/reductases (SDR) family.</text>
</comment>
<dbReference type="EMBL" id="MU001898">
    <property type="protein sequence ID" value="KAF2794218.1"/>
    <property type="molecule type" value="Genomic_DNA"/>
</dbReference>
<evidence type="ECO:0000256" key="1">
    <source>
        <dbReference type="ARBA" id="ARBA00006484"/>
    </source>
</evidence>
<dbReference type="Pfam" id="PF00106">
    <property type="entry name" value="adh_short"/>
    <property type="match status" value="1"/>
</dbReference>
<evidence type="ECO:0000313" key="5">
    <source>
        <dbReference type="Proteomes" id="UP000799757"/>
    </source>
</evidence>
<dbReference type="InterPro" id="IPR002347">
    <property type="entry name" value="SDR_fam"/>
</dbReference>
<sequence>MSKTWDPLTDIPDLTGKVAVVTGGNSNIGLAIIKFLATRGARVYYTTRSETKSQQVLEELLSKSPDINPDNIKWLTMDFTDLKSIVTAAEKLQKQESSVDILLNNAAASTAETDLIGPGWEVHMAVNFVGPFVFTNHILPLLKNAQSKIDADVRIVSVSSAAQNAMLPKGFKFQFDTPTALSKPVSYYPWMWRCLLKHMFGFDMIRYAVSKAATCMFAQELQRRLDESGIPILSLAVHPGEIATEGVMRINTALVGLIARLTFATPDQGAATPLFAAVATEVRDDPEKYKGKLIMPVGGIDNAHPSTQNKGQVKALWEMTTKEANEELVAHNLLPLQAW</sequence>
<reference evidence="4" key="1">
    <citation type="journal article" date="2020" name="Stud. Mycol.">
        <title>101 Dothideomycetes genomes: a test case for predicting lifestyles and emergence of pathogens.</title>
        <authorList>
            <person name="Haridas S."/>
            <person name="Albert R."/>
            <person name="Binder M."/>
            <person name="Bloem J."/>
            <person name="Labutti K."/>
            <person name="Salamov A."/>
            <person name="Andreopoulos B."/>
            <person name="Baker S."/>
            <person name="Barry K."/>
            <person name="Bills G."/>
            <person name="Bluhm B."/>
            <person name="Cannon C."/>
            <person name="Castanera R."/>
            <person name="Culley D."/>
            <person name="Daum C."/>
            <person name="Ezra D."/>
            <person name="Gonzalez J."/>
            <person name="Henrissat B."/>
            <person name="Kuo A."/>
            <person name="Liang C."/>
            <person name="Lipzen A."/>
            <person name="Lutzoni F."/>
            <person name="Magnuson J."/>
            <person name="Mondo S."/>
            <person name="Nolan M."/>
            <person name="Ohm R."/>
            <person name="Pangilinan J."/>
            <person name="Park H.-J."/>
            <person name="Ramirez L."/>
            <person name="Alfaro M."/>
            <person name="Sun H."/>
            <person name="Tritt A."/>
            <person name="Yoshinaga Y."/>
            <person name="Zwiers L.-H."/>
            <person name="Turgeon B."/>
            <person name="Goodwin S."/>
            <person name="Spatafora J."/>
            <person name="Crous P."/>
            <person name="Grigoriev I."/>
        </authorList>
    </citation>
    <scope>NUCLEOTIDE SEQUENCE</scope>
    <source>
        <strain evidence="4">CBS 109.77</strain>
    </source>
</reference>
<evidence type="ECO:0000256" key="3">
    <source>
        <dbReference type="ARBA" id="ARBA00023002"/>
    </source>
</evidence>
<dbReference type="InterPro" id="IPR036291">
    <property type="entry name" value="NAD(P)-bd_dom_sf"/>
</dbReference>
<dbReference type="Gene3D" id="3.40.50.720">
    <property type="entry name" value="NAD(P)-binding Rossmann-like Domain"/>
    <property type="match status" value="1"/>
</dbReference>
<evidence type="ECO:0000313" key="4">
    <source>
        <dbReference type="EMBL" id="KAF2794218.1"/>
    </source>
</evidence>
<name>A0A6A6XD73_9PLEO</name>
<dbReference type="Proteomes" id="UP000799757">
    <property type="component" value="Unassembled WGS sequence"/>
</dbReference>
<accession>A0A6A6XD73</accession>
<keyword evidence="2" id="KW-0521">NADP</keyword>
<dbReference type="GO" id="GO:0016491">
    <property type="term" value="F:oxidoreductase activity"/>
    <property type="evidence" value="ECO:0007669"/>
    <property type="project" value="UniProtKB-KW"/>
</dbReference>
<proteinExistence type="inferred from homology"/>
<dbReference type="PANTHER" id="PTHR24320:SF282">
    <property type="entry name" value="WW DOMAIN-CONTAINING OXIDOREDUCTASE"/>
    <property type="match status" value="1"/>
</dbReference>
<organism evidence="4 5">
    <name type="scientific">Melanomma pulvis-pyrius CBS 109.77</name>
    <dbReference type="NCBI Taxonomy" id="1314802"/>
    <lineage>
        <taxon>Eukaryota</taxon>
        <taxon>Fungi</taxon>
        <taxon>Dikarya</taxon>
        <taxon>Ascomycota</taxon>
        <taxon>Pezizomycotina</taxon>
        <taxon>Dothideomycetes</taxon>
        <taxon>Pleosporomycetidae</taxon>
        <taxon>Pleosporales</taxon>
        <taxon>Melanommataceae</taxon>
        <taxon>Melanomma</taxon>
    </lineage>
</organism>
<keyword evidence="3" id="KW-0560">Oxidoreductase</keyword>
<evidence type="ECO:0000256" key="2">
    <source>
        <dbReference type="ARBA" id="ARBA00022857"/>
    </source>
</evidence>
<keyword evidence="5" id="KW-1185">Reference proteome</keyword>